<gene>
    <name evidence="1" type="ORF">EG349_00620</name>
    <name evidence="2" type="ORF">EG353_19090</name>
</gene>
<dbReference type="AlphaFoldDB" id="A0AAD1DKC3"/>
<evidence type="ECO:0000313" key="1">
    <source>
        <dbReference type="EMBL" id="AZA85401.1"/>
    </source>
</evidence>
<evidence type="ECO:0000313" key="2">
    <source>
        <dbReference type="EMBL" id="AZA97508.1"/>
    </source>
</evidence>
<sequence>MSELIFWFRLGGFAAGPKPKNSECGKLEKASNEKINTALRWNQVALKKIINTIRQSPKALLKLAEAEASCHKLMLF</sequence>
<evidence type="ECO:0000313" key="4">
    <source>
        <dbReference type="Proteomes" id="UP000281741"/>
    </source>
</evidence>
<name>A0AAD1DKC3_9FLAO</name>
<proteinExistence type="predicted"/>
<dbReference type="EMBL" id="CP033912">
    <property type="protein sequence ID" value="AZA97508.1"/>
    <property type="molecule type" value="Genomic_DNA"/>
</dbReference>
<dbReference type="EMBL" id="CP033915">
    <property type="protein sequence ID" value="AZA85401.1"/>
    <property type="molecule type" value="Genomic_DNA"/>
</dbReference>
<evidence type="ECO:0000313" key="3">
    <source>
        <dbReference type="Proteomes" id="UP000274073"/>
    </source>
</evidence>
<accession>A0AAD1DKC3</accession>
<organism evidence="1 3">
    <name type="scientific">Chryseobacterium shandongense</name>
    <dbReference type="NCBI Taxonomy" id="1493872"/>
    <lineage>
        <taxon>Bacteria</taxon>
        <taxon>Pseudomonadati</taxon>
        <taxon>Bacteroidota</taxon>
        <taxon>Flavobacteriia</taxon>
        <taxon>Flavobacteriales</taxon>
        <taxon>Weeksellaceae</taxon>
        <taxon>Chryseobacterium group</taxon>
        <taxon>Chryseobacterium</taxon>
    </lineage>
</organism>
<dbReference type="Proteomes" id="UP000281741">
    <property type="component" value="Chromosome"/>
</dbReference>
<keyword evidence="4" id="KW-1185">Reference proteome</keyword>
<reference evidence="3 4" key="1">
    <citation type="submission" date="2018-11" db="EMBL/GenBank/DDBJ databases">
        <title>Proposal to divide the Flavobacteriaceae and reorganize its genera based on Amino Acid Identity values calculated from whole genome sequences.</title>
        <authorList>
            <person name="Nicholson A.C."/>
            <person name="Gulvik C.A."/>
            <person name="Whitney A.M."/>
            <person name="Humrighouse B.W."/>
            <person name="Bell M."/>
            <person name="Holmes B."/>
            <person name="Steigerwalt A.G."/>
            <person name="Villarma A."/>
            <person name="Sheth M."/>
            <person name="Batra D."/>
            <person name="Pryor J."/>
            <person name="Bernardet J.-F."/>
            <person name="Hugo C."/>
            <person name="Kampfer P."/>
            <person name="Newman J."/>
            <person name="McQuiston J.R."/>
        </authorList>
    </citation>
    <scope>NUCLEOTIDE SEQUENCE [LARGE SCALE GENOMIC DNA]</scope>
    <source>
        <strain evidence="1 3">G0207</strain>
        <strain evidence="2 4">H5143</strain>
    </source>
</reference>
<dbReference type="Proteomes" id="UP000274073">
    <property type="component" value="Chromosome"/>
</dbReference>
<protein>
    <submittedName>
        <fullName evidence="1">Uncharacterized protein</fullName>
    </submittedName>
</protein>